<organism evidence="1 2">
    <name type="scientific">Burkholderia singularis</name>
    <dbReference type="NCBI Taxonomy" id="1503053"/>
    <lineage>
        <taxon>Bacteria</taxon>
        <taxon>Pseudomonadati</taxon>
        <taxon>Pseudomonadota</taxon>
        <taxon>Betaproteobacteria</taxon>
        <taxon>Burkholderiales</taxon>
        <taxon>Burkholderiaceae</taxon>
        <taxon>Burkholderia</taxon>
        <taxon>pseudomallei group</taxon>
    </lineage>
</organism>
<evidence type="ECO:0000313" key="2">
    <source>
        <dbReference type="Proteomes" id="UP000198460"/>
    </source>
</evidence>
<sequence>MSFVAEQGGAPIIDAVCDGPLGRGPLIAICYEKVGIDY</sequence>
<reference evidence="1 2" key="1">
    <citation type="submission" date="2017-04" db="EMBL/GenBank/DDBJ databases">
        <authorList>
            <person name="Afonso C.L."/>
            <person name="Miller P.J."/>
            <person name="Scott M.A."/>
            <person name="Spackman E."/>
            <person name="Goraichik I."/>
            <person name="Dimitrov K.M."/>
            <person name="Suarez D.L."/>
            <person name="Swayne D.E."/>
        </authorList>
    </citation>
    <scope>NUCLEOTIDE SEQUENCE [LARGE SCALE GENOMIC DNA]</scope>
    <source>
        <strain evidence="1">LMG 28154</strain>
    </source>
</reference>
<evidence type="ECO:0000313" key="1">
    <source>
        <dbReference type="EMBL" id="SMG03017.1"/>
    </source>
</evidence>
<accession>A0A238HDM6</accession>
<proteinExistence type="predicted"/>
<dbReference type="EMBL" id="FXAN01000126">
    <property type="protein sequence ID" value="SMG03017.1"/>
    <property type="molecule type" value="Genomic_DNA"/>
</dbReference>
<dbReference type="Proteomes" id="UP000198460">
    <property type="component" value="Unassembled WGS sequence"/>
</dbReference>
<protein>
    <submittedName>
        <fullName evidence="1">Uncharacterized protein</fullName>
    </submittedName>
</protein>
<dbReference type="AlphaFoldDB" id="A0A238HDM6"/>
<name>A0A238HDM6_9BURK</name>
<gene>
    <name evidence="1" type="ORF">BSIN_1109</name>
</gene>